<keyword evidence="4 6" id="KW-1133">Transmembrane helix</keyword>
<accession>A0A0H2VHY8</accession>
<feature type="transmembrane region" description="Helical" evidence="6">
    <location>
        <begin position="80"/>
        <end position="106"/>
    </location>
</feature>
<protein>
    <recommendedName>
        <fullName evidence="9">AI-2E family transporter</fullName>
    </recommendedName>
</protein>
<feature type="transmembrane region" description="Helical" evidence="6">
    <location>
        <begin position="335"/>
        <end position="356"/>
    </location>
</feature>
<evidence type="ECO:0000256" key="5">
    <source>
        <dbReference type="ARBA" id="ARBA00023136"/>
    </source>
</evidence>
<dbReference type="eggNOG" id="COG0628">
    <property type="taxonomic scope" value="Bacteria"/>
</dbReference>
<evidence type="ECO:0000256" key="2">
    <source>
        <dbReference type="ARBA" id="ARBA00009773"/>
    </source>
</evidence>
<organism evidence="7 8">
    <name type="scientific">Staphylococcus epidermidis (strain ATCC 12228 / FDA PCI 1200)</name>
    <dbReference type="NCBI Taxonomy" id="176280"/>
    <lineage>
        <taxon>Bacteria</taxon>
        <taxon>Bacillati</taxon>
        <taxon>Bacillota</taxon>
        <taxon>Bacilli</taxon>
        <taxon>Bacillales</taxon>
        <taxon>Staphylococcaceae</taxon>
        <taxon>Staphylococcus</taxon>
    </lineage>
</organism>
<dbReference type="Pfam" id="PF01594">
    <property type="entry name" value="AI-2E_transport"/>
    <property type="match status" value="1"/>
</dbReference>
<dbReference type="OrthoDB" id="9793390at2"/>
<comment type="similarity">
    <text evidence="2">Belongs to the autoinducer-2 exporter (AI-2E) (TC 2.A.86) family.</text>
</comment>
<evidence type="ECO:0008006" key="9">
    <source>
        <dbReference type="Google" id="ProtNLM"/>
    </source>
</evidence>
<dbReference type="EMBL" id="AE015929">
    <property type="protein sequence ID" value="AAO04310.1"/>
    <property type="molecule type" value="Genomic_DNA"/>
</dbReference>
<proteinExistence type="inferred from homology"/>
<dbReference type="AlphaFoldDB" id="A0A0H2VHY8"/>
<feature type="transmembrane region" description="Helical" evidence="6">
    <location>
        <begin position="41"/>
        <end position="68"/>
    </location>
</feature>
<comment type="subcellular location">
    <subcellularLocation>
        <location evidence="1">Membrane</location>
        <topology evidence="1">Multi-pass membrane protein</topology>
    </subcellularLocation>
</comment>
<evidence type="ECO:0000256" key="3">
    <source>
        <dbReference type="ARBA" id="ARBA00022692"/>
    </source>
</evidence>
<name>A0A0H2VHY8_STAES</name>
<evidence type="ECO:0000256" key="1">
    <source>
        <dbReference type="ARBA" id="ARBA00004141"/>
    </source>
</evidence>
<feature type="transmembrane region" description="Helical" evidence="6">
    <location>
        <begin position="270"/>
        <end position="298"/>
    </location>
</feature>
<feature type="transmembrane region" description="Helical" evidence="6">
    <location>
        <begin position="16"/>
        <end position="35"/>
    </location>
</feature>
<feature type="transmembrane region" description="Helical" evidence="6">
    <location>
        <begin position="310"/>
        <end position="329"/>
    </location>
</feature>
<dbReference type="Proteomes" id="UP000001411">
    <property type="component" value="Chromosome"/>
</dbReference>
<dbReference type="HOGENOM" id="CLU_031275_8_2_9"/>
<dbReference type="PATRIC" id="fig|176280.10.peg.687"/>
<evidence type="ECO:0000256" key="6">
    <source>
        <dbReference type="SAM" id="Phobius"/>
    </source>
</evidence>
<evidence type="ECO:0000256" key="4">
    <source>
        <dbReference type="ARBA" id="ARBA00022989"/>
    </source>
</evidence>
<gene>
    <name evidence="7" type="ordered locus">SE_0713</name>
</gene>
<evidence type="ECO:0000313" key="8">
    <source>
        <dbReference type="Proteomes" id="UP000001411"/>
    </source>
</evidence>
<sequence>MKKNKIGGSQSMFNKVWFRTGIFFIMLFILIKLFMEVHEVFAPIATIIGSVFLPFLISGFLFYICLPFQNILEKWGFPRWASITTIFIGLIVIIAIVVSFIAPIIISNINNLIKQTPSLQKEAEQLINFSLRQMDKLPDDVTHRINKAVKSMGDGATSILSNSVSYITSFISTVFLLIMVPFFLIYMLKDHEKFIPAIGKFFKGERKVFVVDLLKDLNFTLKSYIQGQVTVSIILGIILYIGYTIIGLPYTPLLVLFAGVANLIPFLGPWLSFAPAAILGIIDGPSTFIWVCVVTLIAQQLEGNVITPNVMGKSLSIHPLTIIVVILAAGDLGGFTLILVAVPLYAVIKTLVSNIFKYRQRIVDKANSNVKD</sequence>
<dbReference type="GO" id="GO:0055085">
    <property type="term" value="P:transmembrane transport"/>
    <property type="evidence" value="ECO:0007669"/>
    <property type="project" value="TreeGrafter"/>
</dbReference>
<keyword evidence="5 6" id="KW-0472">Membrane</keyword>
<keyword evidence="3 6" id="KW-0812">Transmembrane</keyword>
<dbReference type="PANTHER" id="PTHR21716:SF69">
    <property type="entry name" value="TRANSPORT PROTEIN YUBA-RELATED"/>
    <property type="match status" value="1"/>
</dbReference>
<feature type="transmembrane region" description="Helical" evidence="6">
    <location>
        <begin position="229"/>
        <end position="250"/>
    </location>
</feature>
<evidence type="ECO:0000313" key="7">
    <source>
        <dbReference type="EMBL" id="AAO04310.1"/>
    </source>
</evidence>
<dbReference type="InterPro" id="IPR002549">
    <property type="entry name" value="AI-2E-like"/>
</dbReference>
<dbReference type="KEGG" id="sep:SE_0713"/>
<dbReference type="GO" id="GO:0016020">
    <property type="term" value="C:membrane"/>
    <property type="evidence" value="ECO:0007669"/>
    <property type="project" value="UniProtKB-SubCell"/>
</dbReference>
<feature type="transmembrane region" description="Helical" evidence="6">
    <location>
        <begin position="166"/>
        <end position="188"/>
    </location>
</feature>
<dbReference type="PANTHER" id="PTHR21716">
    <property type="entry name" value="TRANSMEMBRANE PROTEIN"/>
    <property type="match status" value="1"/>
</dbReference>
<reference evidence="7 8" key="1">
    <citation type="journal article" date="2003" name="Mol. Microbiol.">
        <title>Genome-based analysis of virulence genes in a non-biofilm-forming Staphylococcus epidermidis strain (ATCC 12228).</title>
        <authorList>
            <person name="Zhang Y.Q."/>
            <person name="Ren S.X."/>
            <person name="Li H.L."/>
            <person name="Wang Y.X."/>
            <person name="Fu G."/>
            <person name="Yang J."/>
            <person name="Qin Z.Q."/>
            <person name="Miao Y.G."/>
            <person name="Wang W.Y."/>
            <person name="Chen R.S."/>
            <person name="Shen Y."/>
            <person name="Chen Z."/>
            <person name="Yuan Z.H."/>
            <person name="Zhao G.P."/>
            <person name="Qu D."/>
            <person name="Danchin A."/>
            <person name="Wen Y.M."/>
        </authorList>
    </citation>
    <scope>NUCLEOTIDE SEQUENCE [LARGE SCALE GENOMIC DNA]</scope>
    <source>
        <strain evidence="8">ATCC 12228 / FDA PCI 1200</strain>
    </source>
</reference>